<keyword evidence="2" id="KW-1185">Reference proteome</keyword>
<protein>
    <recommendedName>
        <fullName evidence="3">Phytanoyl-CoA dioxygenase</fullName>
    </recommendedName>
</protein>
<evidence type="ECO:0008006" key="3">
    <source>
        <dbReference type="Google" id="ProtNLM"/>
    </source>
</evidence>
<reference evidence="2" key="1">
    <citation type="journal article" date="2011" name="Genome Res.">
        <title>Phylogeny-wide analysis of social amoeba genomes highlights ancient origins for complex intercellular communication.</title>
        <authorList>
            <person name="Heidel A.J."/>
            <person name="Lawal H.M."/>
            <person name="Felder M."/>
            <person name="Schilde C."/>
            <person name="Helps N.R."/>
            <person name="Tunggal B."/>
            <person name="Rivero F."/>
            <person name="John U."/>
            <person name="Schleicher M."/>
            <person name="Eichinger L."/>
            <person name="Platzer M."/>
            <person name="Noegel A.A."/>
            <person name="Schaap P."/>
            <person name="Gloeckner G."/>
        </authorList>
    </citation>
    <scope>NUCLEOTIDE SEQUENCE [LARGE SCALE GENOMIC DNA]</scope>
    <source>
        <strain evidence="2">SH3</strain>
    </source>
</reference>
<dbReference type="KEGG" id="dfa:DFA_07812"/>
<name>F4Q3G5_CACFS</name>
<organism evidence="1 2">
    <name type="scientific">Cavenderia fasciculata</name>
    <name type="common">Slime mold</name>
    <name type="synonym">Dictyostelium fasciculatum</name>
    <dbReference type="NCBI Taxonomy" id="261658"/>
    <lineage>
        <taxon>Eukaryota</taxon>
        <taxon>Amoebozoa</taxon>
        <taxon>Evosea</taxon>
        <taxon>Eumycetozoa</taxon>
        <taxon>Dictyostelia</taxon>
        <taxon>Acytosteliales</taxon>
        <taxon>Cavenderiaceae</taxon>
        <taxon>Cavenderia</taxon>
    </lineage>
</organism>
<dbReference type="Proteomes" id="UP000007797">
    <property type="component" value="Unassembled WGS sequence"/>
</dbReference>
<accession>F4Q3G5</accession>
<evidence type="ECO:0000313" key="2">
    <source>
        <dbReference type="Proteomes" id="UP000007797"/>
    </source>
</evidence>
<dbReference type="OrthoDB" id="2328924at2759"/>
<dbReference type="Pfam" id="PF05721">
    <property type="entry name" value="PhyH"/>
    <property type="match status" value="1"/>
</dbReference>
<dbReference type="RefSeq" id="XP_004355308.1">
    <property type="nucleotide sequence ID" value="XM_004355256.1"/>
</dbReference>
<dbReference type="InterPro" id="IPR008775">
    <property type="entry name" value="Phytyl_CoA_dOase-like"/>
</dbReference>
<dbReference type="OMA" id="RPPIFTR"/>
<sequence length="373" mass="42730">MDKNNNNKKKSTTSNATEQSSYDLSILKKYELIYDQEGYCLAFSLDQLNNSKTSDNNNNVETNPLAFFNHFGFLVIENALTSDECDRTLGEIFGIMESKSTFKRDDRSTWNDFPETDSIVQYGSPSRPPIFTRQFLLNRCNPNIFNVFATVLGNQDLMTNHDRCCFFRPTETDSTSADKIGKKEWSTKDNVHLDMNPFNWMMTDGSVVRAELDRLRYDKISEFIVENNQPSHLDGTQLQGVINLLDNHLEDGGYCVVPGFLHCFEEYFKTKTPNYTQPSTNFSSKDPVFKYARRIPMRKGSVVVWDQRMPHGSLSNHSSNPRSAQFIKMFPTTTVSQDRYKSRAIVLSKIINSIDDFPSTPLSNQLFGLVGKY</sequence>
<dbReference type="SUPFAM" id="SSF51197">
    <property type="entry name" value="Clavaminate synthase-like"/>
    <property type="match status" value="1"/>
</dbReference>
<evidence type="ECO:0000313" key="1">
    <source>
        <dbReference type="EMBL" id="EGG16834.1"/>
    </source>
</evidence>
<gene>
    <name evidence="1" type="ORF">DFA_07812</name>
</gene>
<dbReference type="GeneID" id="14869738"/>
<dbReference type="PANTHER" id="PTHR31630">
    <property type="entry name" value="PHYTANOYL-COA DIOXYGENASE-RELATED-RELATED"/>
    <property type="match status" value="1"/>
</dbReference>
<proteinExistence type="predicted"/>
<dbReference type="EMBL" id="GL883021">
    <property type="protein sequence ID" value="EGG16834.1"/>
    <property type="molecule type" value="Genomic_DNA"/>
</dbReference>
<dbReference type="Gene3D" id="2.60.120.620">
    <property type="entry name" value="q2cbj1_9rhob like domain"/>
    <property type="match status" value="1"/>
</dbReference>
<dbReference type="AlphaFoldDB" id="F4Q3G5"/>
<dbReference type="PANTHER" id="PTHR31630:SF6">
    <property type="entry name" value="PHYTANOYL-COA DIOXYGENASE-RELATED"/>
    <property type="match status" value="1"/>
</dbReference>